<dbReference type="Gene3D" id="3.30.450.20">
    <property type="entry name" value="PAS domain"/>
    <property type="match status" value="2"/>
</dbReference>
<evidence type="ECO:0000256" key="6">
    <source>
        <dbReference type="ARBA" id="ARBA00023136"/>
    </source>
</evidence>
<evidence type="ECO:0000256" key="1">
    <source>
        <dbReference type="ARBA" id="ARBA00004651"/>
    </source>
</evidence>
<reference evidence="14" key="2">
    <citation type="submission" date="2021-04" db="EMBL/GenBank/DDBJ databases">
        <authorList>
            <person name="Gilroy R."/>
        </authorList>
    </citation>
    <scope>NUCLEOTIDE SEQUENCE</scope>
    <source>
        <strain evidence="14">CHK192-8294</strain>
    </source>
</reference>
<dbReference type="Proteomes" id="UP000823921">
    <property type="component" value="Unassembled WGS sequence"/>
</dbReference>
<dbReference type="Gene3D" id="1.10.8.500">
    <property type="entry name" value="HAMP domain in histidine kinase"/>
    <property type="match status" value="1"/>
</dbReference>
<keyword evidence="5 11" id="KW-1133">Transmembrane helix</keyword>
<keyword evidence="8" id="KW-0807">Transducer</keyword>
<keyword evidence="3" id="KW-0145">Chemotaxis</keyword>
<evidence type="ECO:0000256" key="4">
    <source>
        <dbReference type="ARBA" id="ARBA00022692"/>
    </source>
</evidence>
<feature type="domain" description="Methyl-accepting transducer" evidence="12">
    <location>
        <begin position="437"/>
        <end position="666"/>
    </location>
</feature>
<evidence type="ECO:0000256" key="10">
    <source>
        <dbReference type="SAM" id="MobiDB-lite"/>
    </source>
</evidence>
<evidence type="ECO:0000259" key="13">
    <source>
        <dbReference type="PROSITE" id="PS50885"/>
    </source>
</evidence>
<dbReference type="CDD" id="cd12912">
    <property type="entry name" value="PDC2_MCP_like"/>
    <property type="match status" value="1"/>
</dbReference>
<dbReference type="PANTHER" id="PTHR43531:SF11">
    <property type="entry name" value="METHYL-ACCEPTING CHEMOTAXIS PROTEIN 3"/>
    <property type="match status" value="1"/>
</dbReference>
<dbReference type="InterPro" id="IPR003660">
    <property type="entry name" value="HAMP_dom"/>
</dbReference>
<evidence type="ECO:0000256" key="5">
    <source>
        <dbReference type="ARBA" id="ARBA00022989"/>
    </source>
</evidence>
<dbReference type="SUPFAM" id="SSF103190">
    <property type="entry name" value="Sensory domain-like"/>
    <property type="match status" value="2"/>
</dbReference>
<dbReference type="AlphaFoldDB" id="A0A9D2MM51"/>
<evidence type="ECO:0000256" key="9">
    <source>
        <dbReference type="SAM" id="Coils"/>
    </source>
</evidence>
<dbReference type="Pfam" id="PF00672">
    <property type="entry name" value="HAMP"/>
    <property type="match status" value="1"/>
</dbReference>
<gene>
    <name evidence="14" type="ORF">H9712_01520</name>
</gene>
<reference evidence="14" key="1">
    <citation type="journal article" date="2021" name="PeerJ">
        <title>Extensive microbial diversity within the chicken gut microbiome revealed by metagenomics and culture.</title>
        <authorList>
            <person name="Gilroy R."/>
            <person name="Ravi A."/>
            <person name="Getino M."/>
            <person name="Pursley I."/>
            <person name="Horton D.L."/>
            <person name="Alikhan N.F."/>
            <person name="Baker D."/>
            <person name="Gharbi K."/>
            <person name="Hall N."/>
            <person name="Watson M."/>
            <person name="Adriaenssens E.M."/>
            <person name="Foster-Nyarko E."/>
            <person name="Jarju S."/>
            <person name="Secka A."/>
            <person name="Antonio M."/>
            <person name="Oren A."/>
            <person name="Chaudhuri R.R."/>
            <person name="La Ragione R."/>
            <person name="Hildebrand F."/>
            <person name="Pallen M.J."/>
        </authorList>
    </citation>
    <scope>NUCLEOTIDE SEQUENCE</scope>
    <source>
        <strain evidence="14">CHK192-8294</strain>
    </source>
</reference>
<comment type="subcellular location">
    <subcellularLocation>
        <location evidence="1">Cell membrane</location>
        <topology evidence="1">Multi-pass membrane protein</topology>
    </subcellularLocation>
</comment>
<dbReference type="PANTHER" id="PTHR43531">
    <property type="entry name" value="PROTEIN ICFG"/>
    <property type="match status" value="1"/>
</dbReference>
<dbReference type="PROSITE" id="PS50111">
    <property type="entry name" value="CHEMOTAXIS_TRANSDUC_2"/>
    <property type="match status" value="1"/>
</dbReference>
<dbReference type="CDD" id="cd12913">
    <property type="entry name" value="PDC1_MCP_like"/>
    <property type="match status" value="1"/>
</dbReference>
<feature type="coiled-coil region" evidence="9">
    <location>
        <begin position="466"/>
        <end position="514"/>
    </location>
</feature>
<dbReference type="GO" id="GO:0004888">
    <property type="term" value="F:transmembrane signaling receptor activity"/>
    <property type="evidence" value="ECO:0007669"/>
    <property type="project" value="TreeGrafter"/>
</dbReference>
<organism evidence="14 15">
    <name type="scientific">Candidatus Flavonifractor intestinigallinarum</name>
    <dbReference type="NCBI Taxonomy" id="2838586"/>
    <lineage>
        <taxon>Bacteria</taxon>
        <taxon>Bacillati</taxon>
        <taxon>Bacillota</taxon>
        <taxon>Clostridia</taxon>
        <taxon>Eubacteriales</taxon>
        <taxon>Oscillospiraceae</taxon>
        <taxon>Flavonifractor</taxon>
    </lineage>
</organism>
<dbReference type="GO" id="GO:0006935">
    <property type="term" value="P:chemotaxis"/>
    <property type="evidence" value="ECO:0007669"/>
    <property type="project" value="UniProtKB-KW"/>
</dbReference>
<name>A0A9D2MM51_9FIRM</name>
<keyword evidence="9" id="KW-0175">Coiled coil</keyword>
<evidence type="ECO:0000256" key="3">
    <source>
        <dbReference type="ARBA" id="ARBA00022500"/>
    </source>
</evidence>
<feature type="transmembrane region" description="Helical" evidence="11">
    <location>
        <begin position="20"/>
        <end position="45"/>
    </location>
</feature>
<dbReference type="SMART" id="SM00283">
    <property type="entry name" value="MA"/>
    <property type="match status" value="1"/>
</dbReference>
<comment type="caution">
    <text evidence="14">The sequence shown here is derived from an EMBL/GenBank/DDBJ whole genome shotgun (WGS) entry which is preliminary data.</text>
</comment>
<keyword evidence="4 11" id="KW-0812">Transmembrane</keyword>
<dbReference type="SUPFAM" id="SSF58104">
    <property type="entry name" value="Methyl-accepting chemotaxis protein (MCP) signaling domain"/>
    <property type="match status" value="1"/>
</dbReference>
<dbReference type="EMBL" id="DWXO01000018">
    <property type="protein sequence ID" value="HJB79643.1"/>
    <property type="molecule type" value="Genomic_DNA"/>
</dbReference>
<feature type="transmembrane region" description="Helical" evidence="11">
    <location>
        <begin position="308"/>
        <end position="332"/>
    </location>
</feature>
<feature type="domain" description="HAMP" evidence="13">
    <location>
        <begin position="332"/>
        <end position="384"/>
    </location>
</feature>
<dbReference type="InterPro" id="IPR029151">
    <property type="entry name" value="Sensor-like_sf"/>
</dbReference>
<evidence type="ECO:0000256" key="8">
    <source>
        <dbReference type="PROSITE-ProRule" id="PRU00284"/>
    </source>
</evidence>
<dbReference type="GO" id="GO:0005886">
    <property type="term" value="C:plasma membrane"/>
    <property type="evidence" value="ECO:0007669"/>
    <property type="project" value="UniProtKB-SubCell"/>
</dbReference>
<evidence type="ECO:0000256" key="7">
    <source>
        <dbReference type="ARBA" id="ARBA00029447"/>
    </source>
</evidence>
<feature type="region of interest" description="Disordered" evidence="10">
    <location>
        <begin position="689"/>
        <end position="708"/>
    </location>
</feature>
<comment type="similarity">
    <text evidence="7">Belongs to the methyl-accepting chemotaxis (MCP) protein family.</text>
</comment>
<dbReference type="InterPro" id="IPR051310">
    <property type="entry name" value="MCP_chemotaxis"/>
</dbReference>
<dbReference type="CDD" id="cd06225">
    <property type="entry name" value="HAMP"/>
    <property type="match status" value="1"/>
</dbReference>
<evidence type="ECO:0000313" key="14">
    <source>
        <dbReference type="EMBL" id="HJB79643.1"/>
    </source>
</evidence>
<dbReference type="InterPro" id="IPR004089">
    <property type="entry name" value="MCPsignal_dom"/>
</dbReference>
<dbReference type="Pfam" id="PF02743">
    <property type="entry name" value="dCache_1"/>
    <property type="match status" value="1"/>
</dbReference>
<dbReference type="SMART" id="SM00304">
    <property type="entry name" value="HAMP"/>
    <property type="match status" value="1"/>
</dbReference>
<dbReference type="InterPro" id="IPR033479">
    <property type="entry name" value="dCache_1"/>
</dbReference>
<proteinExistence type="inferred from homology"/>
<accession>A0A9D2MM51</accession>
<dbReference type="Pfam" id="PF00015">
    <property type="entry name" value="MCPsignal"/>
    <property type="match status" value="1"/>
</dbReference>
<evidence type="ECO:0000313" key="15">
    <source>
        <dbReference type="Proteomes" id="UP000823921"/>
    </source>
</evidence>
<dbReference type="Gene3D" id="1.10.287.950">
    <property type="entry name" value="Methyl-accepting chemotaxis protein"/>
    <property type="match status" value="1"/>
</dbReference>
<keyword evidence="6 11" id="KW-0472">Membrane</keyword>
<evidence type="ECO:0000259" key="12">
    <source>
        <dbReference type="PROSITE" id="PS50111"/>
    </source>
</evidence>
<protein>
    <submittedName>
        <fullName evidence="14">Methyl-accepting chemotaxis protein</fullName>
    </submittedName>
</protein>
<keyword evidence="2" id="KW-1003">Cell membrane</keyword>
<dbReference type="PROSITE" id="PS50885">
    <property type="entry name" value="HAMP"/>
    <property type="match status" value="1"/>
</dbReference>
<evidence type="ECO:0000256" key="2">
    <source>
        <dbReference type="ARBA" id="ARBA00022475"/>
    </source>
</evidence>
<dbReference type="GO" id="GO:0007165">
    <property type="term" value="P:signal transduction"/>
    <property type="evidence" value="ECO:0007669"/>
    <property type="project" value="UniProtKB-KW"/>
</dbReference>
<evidence type="ECO:0000256" key="11">
    <source>
        <dbReference type="SAM" id="Phobius"/>
    </source>
</evidence>
<sequence>MKRGRNKTMSRNQIQVKFGIVPKLLLGILVPLIASMILMGVFLGLQGSNIVNEVMNEQLNAQADSAANEVNAFFEEYYGISECLAATQLVRDTTNEVVEGGITAHTLYFSLLETIRLIQQDNAENVDHVWIANLQSGELLQSDGTLFAPGEIDLSSRSWYKLVTSKQDTIVTETYTSANGSGDAVTVASPVFVNGQIKGVVGIDLNITHMKQILGNVVIGDSGYITLYDLNNQIIYHPDETVVGTNASEANYSSNILEAITNKQDSNAMLYTRGNTKYYGSTVPVGDTGYTVLGIMSVDEYTAHTSDILRVLLVGTAACCILLTAICAFIALSITRPLKRLDHTVSILADGQLDVTVDTHGRDEVAQLGSNVARIVERLKEYILYIDEISAVLNQIGAGNLVFDLHQDYVGEFSKIKDALLNIRNTLTVTLTSIAQSADQVHAGSDQIANGAQALAQGATEQASSVQELSSAVQELSGQMSEEAEKAVQAGKFLEEIKNELEKSNTQMAAMRKAMEDISIQSTAIRGIIKTIDDIAFQTNILALNAAVEAARAGSAGKGFAVVADEVRSLAGKSAEAAKKTNELIENSVHAVEQGGELTELTADSLTVVENKTKQIVETMEAVAQAYRDQANKLSEISKGVDQISNVVQTNSATAEESAAASEELSGQANMMHQQIAMFKLGQDVDDVSWRDEPVGTPLENPGKSDKY</sequence>